<dbReference type="EMBL" id="PPED02000009">
    <property type="protein sequence ID" value="PWN62387.1"/>
    <property type="molecule type" value="Genomic_DNA"/>
</dbReference>
<dbReference type="Proteomes" id="UP000236594">
    <property type="component" value="Unassembled WGS sequence"/>
</dbReference>
<name>A0A316WM94_9FLAO</name>
<gene>
    <name evidence="1" type="ORF">C1631_022750</name>
</gene>
<sequence>MMKRQELQNNAAFLFETIDQFFNEKIELIQKELKPDSKLDKEAIANILLEVYNRSSTQTKYTYPCPVCNNLKDECIICDLLVEEIQSYK</sequence>
<proteinExistence type="predicted"/>
<organism evidence="1 2">
    <name type="scientific">Chryseobacterium phosphatilyticum</name>
    <dbReference type="NCBI Taxonomy" id="475075"/>
    <lineage>
        <taxon>Bacteria</taxon>
        <taxon>Pseudomonadati</taxon>
        <taxon>Bacteroidota</taxon>
        <taxon>Flavobacteriia</taxon>
        <taxon>Flavobacteriales</taxon>
        <taxon>Weeksellaceae</taxon>
        <taxon>Chryseobacterium group</taxon>
        <taxon>Chryseobacterium</taxon>
    </lineage>
</organism>
<evidence type="ECO:0000313" key="1">
    <source>
        <dbReference type="EMBL" id="PWN62387.1"/>
    </source>
</evidence>
<keyword evidence="2" id="KW-1185">Reference proteome</keyword>
<protein>
    <submittedName>
        <fullName evidence="1">Uncharacterized protein</fullName>
    </submittedName>
</protein>
<evidence type="ECO:0000313" key="2">
    <source>
        <dbReference type="Proteomes" id="UP000236594"/>
    </source>
</evidence>
<dbReference type="AlphaFoldDB" id="A0A316WM94"/>
<reference evidence="1 2" key="1">
    <citation type="submission" date="2018-04" db="EMBL/GenBank/DDBJ databases">
        <title>Draft Genome Sequence of Phosphate-Solubilizing Chryseobacterium sp. ISE14 that is a Biocontrol and Plant Growth-Promoting Rhizobacterium Isolated from Cucumber.</title>
        <authorList>
            <person name="Jeong J.-J."/>
            <person name="Sang M.K."/>
            <person name="Choi I.-G."/>
            <person name="Kim K.D."/>
        </authorList>
    </citation>
    <scope>NUCLEOTIDE SEQUENCE [LARGE SCALE GENOMIC DNA]</scope>
    <source>
        <strain evidence="1 2">ISE14</strain>
    </source>
</reference>
<accession>A0A316WM94</accession>
<comment type="caution">
    <text evidence="1">The sequence shown here is derived from an EMBL/GenBank/DDBJ whole genome shotgun (WGS) entry which is preliminary data.</text>
</comment>